<feature type="chain" id="PRO_5044890127" evidence="1">
    <location>
        <begin position="19"/>
        <end position="359"/>
    </location>
</feature>
<dbReference type="Proteomes" id="UP001620645">
    <property type="component" value="Unassembled WGS sequence"/>
</dbReference>
<feature type="signal peptide" evidence="1">
    <location>
        <begin position="1"/>
        <end position="18"/>
    </location>
</feature>
<evidence type="ECO:0000313" key="2">
    <source>
        <dbReference type="EMBL" id="KAL3089266.1"/>
    </source>
</evidence>
<sequence length="359" mass="41524">MLHLLTLILLLFPTLALSKQNVTNLKNDDIVLLDEIRVVAGNEKENNDKNSKLANWAMEKGCETIQSLDKYLENDKIEEYTEEMKEFGQIVAQICEQKEVTNAQLIQITETLGPKILAQLTMFEQKIQQLTNSTNFPQKAAPLDKFGTELMELAKEMPDQMPIKQLKALKTHLPLPSDFLQLLLTKLSLMNQENSNNYENAKKTPTQTWNSIKTRHIRTDFSAVCNWHEDRNFLHYLRSNGVFEYCNEHEHLRKKCYYFYIDTIGEDNDDDKVTIDCAKLWFGPPQRVPEKNSSEFAIKELNLASLKKQHLKWAKMKIKCATVEQTIGKTGEKVEAEIGKKCQEWGKTGIDQMEPKHMK</sequence>
<reference evidence="2 3" key="1">
    <citation type="submission" date="2024-10" db="EMBL/GenBank/DDBJ databases">
        <authorList>
            <person name="Kim D."/>
        </authorList>
    </citation>
    <scope>NUCLEOTIDE SEQUENCE [LARGE SCALE GENOMIC DNA]</scope>
    <source>
        <strain evidence="2">Taebaek</strain>
    </source>
</reference>
<protein>
    <submittedName>
        <fullName evidence="2">Uncharacterized protein</fullName>
    </submittedName>
</protein>
<evidence type="ECO:0000256" key="1">
    <source>
        <dbReference type="SAM" id="SignalP"/>
    </source>
</evidence>
<evidence type="ECO:0000313" key="3">
    <source>
        <dbReference type="Proteomes" id="UP001620645"/>
    </source>
</evidence>
<dbReference type="EMBL" id="JBICCN010000145">
    <property type="protein sequence ID" value="KAL3089266.1"/>
    <property type="molecule type" value="Genomic_DNA"/>
</dbReference>
<organism evidence="2 3">
    <name type="scientific">Heterodera schachtii</name>
    <name type="common">Sugarbeet cyst nematode worm</name>
    <name type="synonym">Tylenchus schachtii</name>
    <dbReference type="NCBI Taxonomy" id="97005"/>
    <lineage>
        <taxon>Eukaryota</taxon>
        <taxon>Metazoa</taxon>
        <taxon>Ecdysozoa</taxon>
        <taxon>Nematoda</taxon>
        <taxon>Chromadorea</taxon>
        <taxon>Rhabditida</taxon>
        <taxon>Tylenchina</taxon>
        <taxon>Tylenchomorpha</taxon>
        <taxon>Tylenchoidea</taxon>
        <taxon>Heteroderidae</taxon>
        <taxon>Heteroderinae</taxon>
        <taxon>Heterodera</taxon>
    </lineage>
</organism>
<dbReference type="AlphaFoldDB" id="A0ABD2JF89"/>
<accession>A0ABD2JF89</accession>
<proteinExistence type="predicted"/>
<gene>
    <name evidence="2" type="ORF">niasHS_006987</name>
</gene>
<keyword evidence="1" id="KW-0732">Signal</keyword>
<keyword evidence="3" id="KW-1185">Reference proteome</keyword>
<name>A0ABD2JF89_HETSC</name>
<comment type="caution">
    <text evidence="2">The sequence shown here is derived from an EMBL/GenBank/DDBJ whole genome shotgun (WGS) entry which is preliminary data.</text>
</comment>